<dbReference type="SUPFAM" id="SSF50331">
    <property type="entry name" value="MOP-like"/>
    <property type="match status" value="1"/>
</dbReference>
<dbReference type="Pfam" id="PF00005">
    <property type="entry name" value="ABC_tran"/>
    <property type="match status" value="1"/>
</dbReference>
<dbReference type="CDD" id="cd03301">
    <property type="entry name" value="ABC_MalK_N"/>
    <property type="match status" value="1"/>
</dbReference>
<gene>
    <name evidence="5" type="ORF">HZF24_15590</name>
</gene>
<organism evidence="5 6">
    <name type="scientific">Sedimentibacter hydroxybenzoicus DSM 7310</name>
    <dbReference type="NCBI Taxonomy" id="1123245"/>
    <lineage>
        <taxon>Bacteria</taxon>
        <taxon>Bacillati</taxon>
        <taxon>Bacillota</taxon>
        <taxon>Tissierellia</taxon>
        <taxon>Sedimentibacter</taxon>
    </lineage>
</organism>
<dbReference type="AlphaFoldDB" id="A0A974BLI4"/>
<dbReference type="SUPFAM" id="SSF52540">
    <property type="entry name" value="P-loop containing nucleoside triphosphate hydrolases"/>
    <property type="match status" value="1"/>
</dbReference>
<dbReference type="FunFam" id="3.40.50.300:FF:000042">
    <property type="entry name" value="Maltose/maltodextrin ABC transporter, ATP-binding protein"/>
    <property type="match status" value="1"/>
</dbReference>
<evidence type="ECO:0000256" key="3">
    <source>
        <dbReference type="ARBA" id="ARBA00022840"/>
    </source>
</evidence>
<keyword evidence="1" id="KW-0813">Transport</keyword>
<dbReference type="EMBL" id="JACBNQ010000023">
    <property type="protein sequence ID" value="NYB75570.1"/>
    <property type="molecule type" value="Genomic_DNA"/>
</dbReference>
<dbReference type="Gene3D" id="2.40.50.140">
    <property type="entry name" value="Nucleic acid-binding proteins"/>
    <property type="match status" value="1"/>
</dbReference>
<feature type="domain" description="ABC transporter" evidence="4">
    <location>
        <begin position="4"/>
        <end position="235"/>
    </location>
</feature>
<evidence type="ECO:0000256" key="1">
    <source>
        <dbReference type="ARBA" id="ARBA00022448"/>
    </source>
</evidence>
<keyword evidence="6" id="KW-1185">Reference proteome</keyword>
<dbReference type="PROSITE" id="PS00211">
    <property type="entry name" value="ABC_TRANSPORTER_1"/>
    <property type="match status" value="1"/>
</dbReference>
<evidence type="ECO:0000313" key="6">
    <source>
        <dbReference type="Proteomes" id="UP000611629"/>
    </source>
</evidence>
<protein>
    <submittedName>
        <fullName evidence="5">ATP-binding cassette domain-containing protein</fullName>
    </submittedName>
</protein>
<keyword evidence="3 5" id="KW-0067">ATP-binding</keyword>
<keyword evidence="2" id="KW-0547">Nucleotide-binding</keyword>
<dbReference type="GO" id="GO:0055052">
    <property type="term" value="C:ATP-binding cassette (ABC) transporter complex, substrate-binding subunit-containing"/>
    <property type="evidence" value="ECO:0007669"/>
    <property type="project" value="TreeGrafter"/>
</dbReference>
<dbReference type="Proteomes" id="UP000611629">
    <property type="component" value="Unassembled WGS sequence"/>
</dbReference>
<dbReference type="GO" id="GO:0016887">
    <property type="term" value="F:ATP hydrolysis activity"/>
    <property type="evidence" value="ECO:0007669"/>
    <property type="project" value="InterPro"/>
</dbReference>
<dbReference type="InterPro" id="IPR003439">
    <property type="entry name" value="ABC_transporter-like_ATP-bd"/>
</dbReference>
<accession>A0A974BLI4</accession>
<dbReference type="InterPro" id="IPR008995">
    <property type="entry name" value="Mo/tungstate-bd_C_term_dom"/>
</dbReference>
<dbReference type="Gene3D" id="2.40.50.100">
    <property type="match status" value="1"/>
</dbReference>
<dbReference type="GO" id="GO:0140359">
    <property type="term" value="F:ABC-type transporter activity"/>
    <property type="evidence" value="ECO:0007669"/>
    <property type="project" value="InterPro"/>
</dbReference>
<dbReference type="InterPro" id="IPR027417">
    <property type="entry name" value="P-loop_NTPase"/>
</dbReference>
<dbReference type="GO" id="GO:0005524">
    <property type="term" value="F:ATP binding"/>
    <property type="evidence" value="ECO:0007669"/>
    <property type="project" value="UniProtKB-KW"/>
</dbReference>
<dbReference type="InterPro" id="IPR003593">
    <property type="entry name" value="AAA+_ATPase"/>
</dbReference>
<evidence type="ECO:0000259" key="4">
    <source>
        <dbReference type="PROSITE" id="PS50893"/>
    </source>
</evidence>
<dbReference type="RefSeq" id="WP_179239280.1">
    <property type="nucleotide sequence ID" value="NZ_JACBNQ010000023.1"/>
</dbReference>
<proteinExistence type="predicted"/>
<dbReference type="GO" id="GO:0008643">
    <property type="term" value="P:carbohydrate transport"/>
    <property type="evidence" value="ECO:0007669"/>
    <property type="project" value="InterPro"/>
</dbReference>
<dbReference type="SMART" id="SM00382">
    <property type="entry name" value="AAA"/>
    <property type="match status" value="1"/>
</dbReference>
<dbReference type="PROSITE" id="PS50893">
    <property type="entry name" value="ABC_TRANSPORTER_2"/>
    <property type="match status" value="1"/>
</dbReference>
<evidence type="ECO:0000256" key="2">
    <source>
        <dbReference type="ARBA" id="ARBA00022741"/>
    </source>
</evidence>
<comment type="caution">
    <text evidence="5">The sequence shown here is derived from an EMBL/GenBank/DDBJ whole genome shotgun (WGS) entry which is preliminary data.</text>
</comment>
<dbReference type="PANTHER" id="PTHR43875:SF1">
    <property type="entry name" value="OSMOPROTECTIVE COMPOUNDS UPTAKE ATP-BINDING PROTEIN GGTA"/>
    <property type="match status" value="1"/>
</dbReference>
<dbReference type="PANTHER" id="PTHR43875">
    <property type="entry name" value="MALTODEXTRIN IMPORT ATP-BINDING PROTEIN MSMX"/>
    <property type="match status" value="1"/>
</dbReference>
<dbReference type="InterPro" id="IPR017871">
    <property type="entry name" value="ABC_transporter-like_CS"/>
</dbReference>
<dbReference type="InterPro" id="IPR012340">
    <property type="entry name" value="NA-bd_OB-fold"/>
</dbReference>
<evidence type="ECO:0000313" key="5">
    <source>
        <dbReference type="EMBL" id="NYB75570.1"/>
    </source>
</evidence>
<dbReference type="InterPro" id="IPR047641">
    <property type="entry name" value="ABC_transpr_MalK/UgpC-like"/>
</dbReference>
<sequence length="340" mass="38544">MAEIILKDVTKIYPNGFKALEDFSLKITDKEFLVLVGPSGCGKTTILRIIAGLEEASAGDVIIGDRRVNDVLPKDRNISMVFQNYALYPHMNVYENMAFSLKLRKIGKKEIQEKILNIAGILEIEDILYKKPATLSGGQKQRAALGRAIIREPDIFLFDEPLSNIDAKLRTQMRIELINLHKRLGTTFIYVTHDQTEAMTMGERIAVMKDGIIQQMDTPENIYKNPVNIFTAGFIGSPQMNFIKDSDKNIIMGVRPEKLKISSVEPEESSLSLDQCYVEAVELIGSEKLIYFDCNGLKLISKVPEDIQTIKGNSYKLYCLKKDIHYFDGEKGEKLYYEKI</sequence>
<dbReference type="Gene3D" id="3.40.50.300">
    <property type="entry name" value="P-loop containing nucleotide triphosphate hydrolases"/>
    <property type="match status" value="1"/>
</dbReference>
<dbReference type="InterPro" id="IPR015855">
    <property type="entry name" value="ABC_transpr_MalK-like"/>
</dbReference>
<name>A0A974BLI4_SEDHY</name>
<reference evidence="5" key="1">
    <citation type="submission" date="2020-07" db="EMBL/GenBank/DDBJ databases">
        <title>Genomic analysis of a strain of Sedimentibacter Hydroxybenzoicus DSM7310.</title>
        <authorList>
            <person name="Ma S."/>
        </authorList>
    </citation>
    <scope>NUCLEOTIDE SEQUENCE</scope>
    <source>
        <strain evidence="5">DSM 7310</strain>
    </source>
</reference>